<dbReference type="InterPro" id="IPR003439">
    <property type="entry name" value="ABC_transporter-like_ATP-bd"/>
</dbReference>
<evidence type="ECO:0000256" key="4">
    <source>
        <dbReference type="ARBA" id="ARBA00022840"/>
    </source>
</evidence>
<evidence type="ECO:0000313" key="7">
    <source>
        <dbReference type="Proteomes" id="UP001431221"/>
    </source>
</evidence>
<dbReference type="SUPFAM" id="SSF52540">
    <property type="entry name" value="P-loop containing nucleoside triphosphate hydrolases"/>
    <property type="match status" value="1"/>
</dbReference>
<dbReference type="InterPro" id="IPR050166">
    <property type="entry name" value="ABC_transporter_ATP-bind"/>
</dbReference>
<sequence length="258" mass="28957">MNAKLELRNLSKSFPRGKADPIHVVGDFSLHIKNLEFLAVLGPSGCGKSTLLRLIDGLLPADHGHILMDGRDITNVTGGEGRGMVFQSFDLFPWRSTLKNVEFGLEAQGVARAEREDIARHYINLVGLSGFEASYPHELSGGMQQRVGFARALAIKPEVLLMDEPFGALDVQTRDILQNELLDIWEKEQKTVLFVTHSIEEAIYLADRIAVISPRPAKVDHMIEVPFERPRHEAIKSDPKFLEMRQEIWQILKSGVQV</sequence>
<evidence type="ECO:0000259" key="5">
    <source>
        <dbReference type="PROSITE" id="PS50893"/>
    </source>
</evidence>
<accession>A0ABT0H3A9</accession>
<reference evidence="6" key="1">
    <citation type="submission" date="2022-04" db="EMBL/GenBank/DDBJ databases">
        <title>Roseibium sp. CAU 1639 isolated from mud.</title>
        <authorList>
            <person name="Kim W."/>
        </authorList>
    </citation>
    <scope>NUCLEOTIDE SEQUENCE</scope>
    <source>
        <strain evidence="6">CAU 1639</strain>
    </source>
</reference>
<dbReference type="PANTHER" id="PTHR42788">
    <property type="entry name" value="TAURINE IMPORT ATP-BINDING PROTEIN-RELATED"/>
    <property type="match status" value="1"/>
</dbReference>
<protein>
    <submittedName>
        <fullName evidence="6">ABC transporter ATP-binding protein</fullName>
    </submittedName>
</protein>
<dbReference type="EMBL" id="JALNMJ010000046">
    <property type="protein sequence ID" value="MCK7616172.1"/>
    <property type="molecule type" value="Genomic_DNA"/>
</dbReference>
<dbReference type="Proteomes" id="UP001431221">
    <property type="component" value="Unassembled WGS sequence"/>
</dbReference>
<dbReference type="InterPro" id="IPR003593">
    <property type="entry name" value="AAA+_ATPase"/>
</dbReference>
<dbReference type="PROSITE" id="PS50893">
    <property type="entry name" value="ABC_TRANSPORTER_2"/>
    <property type="match status" value="1"/>
</dbReference>
<dbReference type="Gene3D" id="3.40.50.300">
    <property type="entry name" value="P-loop containing nucleotide triphosphate hydrolases"/>
    <property type="match status" value="1"/>
</dbReference>
<evidence type="ECO:0000256" key="2">
    <source>
        <dbReference type="ARBA" id="ARBA00022448"/>
    </source>
</evidence>
<feature type="domain" description="ABC transporter" evidence="5">
    <location>
        <begin position="5"/>
        <end position="239"/>
    </location>
</feature>
<gene>
    <name evidence="6" type="ORF">M0H32_28830</name>
</gene>
<keyword evidence="7" id="KW-1185">Reference proteome</keyword>
<dbReference type="GO" id="GO:0005524">
    <property type="term" value="F:ATP binding"/>
    <property type="evidence" value="ECO:0007669"/>
    <property type="project" value="UniProtKB-KW"/>
</dbReference>
<organism evidence="6 7">
    <name type="scientific">Roseibium sediminicola</name>
    <dbReference type="NCBI Taxonomy" id="2933272"/>
    <lineage>
        <taxon>Bacteria</taxon>
        <taxon>Pseudomonadati</taxon>
        <taxon>Pseudomonadota</taxon>
        <taxon>Alphaproteobacteria</taxon>
        <taxon>Hyphomicrobiales</taxon>
        <taxon>Stappiaceae</taxon>
        <taxon>Roseibium</taxon>
    </lineage>
</organism>
<comment type="similarity">
    <text evidence="1">Belongs to the ABC transporter superfamily.</text>
</comment>
<dbReference type="InterPro" id="IPR017871">
    <property type="entry name" value="ABC_transporter-like_CS"/>
</dbReference>
<keyword evidence="3" id="KW-0547">Nucleotide-binding</keyword>
<evidence type="ECO:0000313" key="6">
    <source>
        <dbReference type="EMBL" id="MCK7616172.1"/>
    </source>
</evidence>
<comment type="caution">
    <text evidence="6">The sequence shown here is derived from an EMBL/GenBank/DDBJ whole genome shotgun (WGS) entry which is preliminary data.</text>
</comment>
<dbReference type="CDD" id="cd03293">
    <property type="entry name" value="ABC_NrtD_SsuB_transporters"/>
    <property type="match status" value="1"/>
</dbReference>
<dbReference type="PROSITE" id="PS00211">
    <property type="entry name" value="ABC_TRANSPORTER_1"/>
    <property type="match status" value="1"/>
</dbReference>
<evidence type="ECO:0000256" key="3">
    <source>
        <dbReference type="ARBA" id="ARBA00022741"/>
    </source>
</evidence>
<keyword evidence="4 6" id="KW-0067">ATP-binding</keyword>
<dbReference type="PANTHER" id="PTHR42788:SF13">
    <property type="entry name" value="ALIPHATIC SULFONATES IMPORT ATP-BINDING PROTEIN SSUB"/>
    <property type="match status" value="1"/>
</dbReference>
<name>A0ABT0H3A9_9HYPH</name>
<dbReference type="Pfam" id="PF00005">
    <property type="entry name" value="ABC_tran"/>
    <property type="match status" value="1"/>
</dbReference>
<proteinExistence type="inferred from homology"/>
<dbReference type="SMART" id="SM00382">
    <property type="entry name" value="AAA"/>
    <property type="match status" value="1"/>
</dbReference>
<dbReference type="RefSeq" id="WP_248160165.1">
    <property type="nucleotide sequence ID" value="NZ_JALNMJ010000046.1"/>
</dbReference>
<dbReference type="InterPro" id="IPR027417">
    <property type="entry name" value="P-loop_NTPase"/>
</dbReference>
<evidence type="ECO:0000256" key="1">
    <source>
        <dbReference type="ARBA" id="ARBA00005417"/>
    </source>
</evidence>
<keyword evidence="2" id="KW-0813">Transport</keyword>